<dbReference type="KEGG" id="mste:MSTE_02482"/>
<proteinExistence type="predicted"/>
<gene>
    <name evidence="1" type="ORF">MSTE_02482</name>
</gene>
<reference evidence="1 2" key="2">
    <citation type="journal article" date="2017" name="Int. J. Syst. Evol. Microbiol.">
        <title>Mycobacterium stephanolepidis sp. nov., a rapidly growing species related to Mycobacterium chelonae, isolated from marine teleost fish, Stephanolepis cirrhifer.</title>
        <authorList>
            <person name="Fukano H."/>
            <person name="Wada S."/>
            <person name="Kurata O."/>
            <person name="Katayama K."/>
            <person name="Fujiwara N."/>
            <person name="Hoshino Y."/>
        </authorList>
    </citation>
    <scope>NUCLEOTIDE SEQUENCE [LARGE SCALE GENOMIC DNA]</scope>
    <source>
        <strain evidence="1 2">NJB0901</strain>
    </source>
</reference>
<organism evidence="1 2">
    <name type="scientific">[Mycobacterium] stephanolepidis</name>
    <dbReference type="NCBI Taxonomy" id="1520670"/>
    <lineage>
        <taxon>Bacteria</taxon>
        <taxon>Bacillati</taxon>
        <taxon>Actinomycetota</taxon>
        <taxon>Actinomycetes</taxon>
        <taxon>Mycobacteriales</taxon>
        <taxon>Mycobacteriaceae</taxon>
        <taxon>Mycobacteroides</taxon>
    </lineage>
</organism>
<evidence type="ECO:0000313" key="2">
    <source>
        <dbReference type="Proteomes" id="UP000217954"/>
    </source>
</evidence>
<name>A0A1Z4EXU6_9MYCO</name>
<evidence type="ECO:0000313" key="1">
    <source>
        <dbReference type="EMBL" id="BAX97793.1"/>
    </source>
</evidence>
<keyword evidence="2" id="KW-1185">Reference proteome</keyword>
<sequence length="97" mass="10343">MDKALKAAAMMKAIVAQQGAEGVELSLMDMLYPHAAENDVIVRVHAASFTPGELDWPGTFPESGMSIAFVTNHLGSRLTAVGDLRLPTFASIACRLL</sequence>
<protein>
    <submittedName>
        <fullName evidence="1">Putative zinc-binding oxidoreductase</fullName>
    </submittedName>
</protein>
<accession>A0A1Z4EXU6</accession>
<dbReference type="EMBL" id="AP018165">
    <property type="protein sequence ID" value="BAX97793.1"/>
    <property type="molecule type" value="Genomic_DNA"/>
</dbReference>
<reference evidence="2" key="1">
    <citation type="journal article" date="2017" name="Genome Announc.">
        <title>Complete Genome Sequence of Mycobacterium stephanolepidis.</title>
        <authorList>
            <person name="Fukano H."/>
            <person name="Yoshida M."/>
            <person name="Katayama Y."/>
            <person name="Omatsu T."/>
            <person name="Mizutani T."/>
            <person name="Kurata O."/>
            <person name="Wada S."/>
            <person name="Hoshino Y."/>
        </authorList>
    </citation>
    <scope>NUCLEOTIDE SEQUENCE [LARGE SCALE GENOMIC DNA]</scope>
    <source>
        <strain evidence="2">NJB0901</strain>
    </source>
</reference>
<dbReference type="Proteomes" id="UP000217954">
    <property type="component" value="Chromosome"/>
</dbReference>
<dbReference type="AlphaFoldDB" id="A0A1Z4EXU6"/>